<dbReference type="Proteomes" id="UP000267821">
    <property type="component" value="Unassembled WGS sequence"/>
</dbReference>
<dbReference type="InParanoid" id="A0A3N4LGY5"/>
<evidence type="ECO:0000313" key="3">
    <source>
        <dbReference type="Proteomes" id="UP000267821"/>
    </source>
</evidence>
<dbReference type="AlphaFoldDB" id="A0A3N4LGY5"/>
<dbReference type="OrthoDB" id="5376861at2759"/>
<evidence type="ECO:0000256" key="1">
    <source>
        <dbReference type="SAM" id="MobiDB-lite"/>
    </source>
</evidence>
<name>A0A3N4LGY5_9PEZI</name>
<proteinExistence type="predicted"/>
<sequence>MAELRVRYDSDFHLIEKWVRRGMLGGHAKKMIGSIEKMLDSRWTYDELTNYISCYKKLVKARGSIDSKVMERAVQWMISHPNPDTGDSDSWFNWFKEVRDVEEEAGKLEAKAATGKPVASKRNRQNDQNEPEAQEVPRARGERNKVSLNDQPVDAGPSRPTLGRKNRQNDQNEPGALEFPRVRGERNLERKKVSPNAQPVEAGPGRPTPGGKTTVISIDLTTPSELGTSGGLTKAAGCRDTANYAEQNVAGGPSQGLSFRARHSTTSVSKVKPSHAIPGRTASVSLSSLNRAQIEVQKTRDNNLNTNFKNQFKEDPHQDPMANTDAKLSALSSTFGGVGFKQPLLPASRRGTTALTVWKRDSSMGPLQPLHRQRSTIPLDRDLDAQHAIGLRKVSRSVSPDTLPMQAKSAAEALPRPRAQTAGQRGKRAEYRHSYAQNSNRDREQGGNQHPRDVFAYPEMGNNEPFSRLGNHTVERPHGNSTPQQRRIVSDNYCKPISGPGRASGRSNLDNKIYRSQSYNWSGLYNDRRRG</sequence>
<gene>
    <name evidence="2" type="ORF">L211DRAFT_850921</name>
</gene>
<evidence type="ECO:0000313" key="2">
    <source>
        <dbReference type="EMBL" id="RPB22164.1"/>
    </source>
</evidence>
<feature type="compositionally biased region" description="Basic and acidic residues" evidence="1">
    <location>
        <begin position="135"/>
        <end position="145"/>
    </location>
</feature>
<feature type="region of interest" description="Disordered" evidence="1">
    <location>
        <begin position="395"/>
        <end position="485"/>
    </location>
</feature>
<accession>A0A3N4LGY5</accession>
<dbReference type="EMBL" id="ML121554">
    <property type="protein sequence ID" value="RPB22164.1"/>
    <property type="molecule type" value="Genomic_DNA"/>
</dbReference>
<keyword evidence="3" id="KW-1185">Reference proteome</keyword>
<feature type="compositionally biased region" description="Basic and acidic residues" evidence="1">
    <location>
        <begin position="180"/>
        <end position="192"/>
    </location>
</feature>
<feature type="compositionally biased region" description="Low complexity" evidence="1">
    <location>
        <begin position="203"/>
        <end position="214"/>
    </location>
</feature>
<organism evidence="2 3">
    <name type="scientific">Terfezia boudieri ATCC MYA-4762</name>
    <dbReference type="NCBI Taxonomy" id="1051890"/>
    <lineage>
        <taxon>Eukaryota</taxon>
        <taxon>Fungi</taxon>
        <taxon>Dikarya</taxon>
        <taxon>Ascomycota</taxon>
        <taxon>Pezizomycotina</taxon>
        <taxon>Pezizomycetes</taxon>
        <taxon>Pezizales</taxon>
        <taxon>Pezizaceae</taxon>
        <taxon>Terfezia</taxon>
    </lineage>
</organism>
<reference evidence="2 3" key="1">
    <citation type="journal article" date="2018" name="Nat. Ecol. Evol.">
        <title>Pezizomycetes genomes reveal the molecular basis of ectomycorrhizal truffle lifestyle.</title>
        <authorList>
            <person name="Murat C."/>
            <person name="Payen T."/>
            <person name="Noel B."/>
            <person name="Kuo A."/>
            <person name="Morin E."/>
            <person name="Chen J."/>
            <person name="Kohler A."/>
            <person name="Krizsan K."/>
            <person name="Balestrini R."/>
            <person name="Da Silva C."/>
            <person name="Montanini B."/>
            <person name="Hainaut M."/>
            <person name="Levati E."/>
            <person name="Barry K.W."/>
            <person name="Belfiori B."/>
            <person name="Cichocki N."/>
            <person name="Clum A."/>
            <person name="Dockter R.B."/>
            <person name="Fauchery L."/>
            <person name="Guy J."/>
            <person name="Iotti M."/>
            <person name="Le Tacon F."/>
            <person name="Lindquist E.A."/>
            <person name="Lipzen A."/>
            <person name="Malagnac F."/>
            <person name="Mello A."/>
            <person name="Molinier V."/>
            <person name="Miyauchi S."/>
            <person name="Poulain J."/>
            <person name="Riccioni C."/>
            <person name="Rubini A."/>
            <person name="Sitrit Y."/>
            <person name="Splivallo R."/>
            <person name="Traeger S."/>
            <person name="Wang M."/>
            <person name="Zifcakova L."/>
            <person name="Wipf D."/>
            <person name="Zambonelli A."/>
            <person name="Paolocci F."/>
            <person name="Nowrousian M."/>
            <person name="Ottonello S."/>
            <person name="Baldrian P."/>
            <person name="Spatafora J.W."/>
            <person name="Henrissat B."/>
            <person name="Nagy L.G."/>
            <person name="Aury J.M."/>
            <person name="Wincker P."/>
            <person name="Grigoriev I.V."/>
            <person name="Bonfante P."/>
            <person name="Martin F.M."/>
        </authorList>
    </citation>
    <scope>NUCLEOTIDE SEQUENCE [LARGE SCALE GENOMIC DNA]</scope>
    <source>
        <strain evidence="2 3">ATCC MYA-4762</strain>
    </source>
</reference>
<feature type="region of interest" description="Disordered" evidence="1">
    <location>
        <begin position="106"/>
        <end position="216"/>
    </location>
</feature>
<feature type="compositionally biased region" description="Basic and acidic residues" evidence="1">
    <location>
        <begin position="440"/>
        <end position="453"/>
    </location>
</feature>
<protein>
    <submittedName>
        <fullName evidence="2">Uncharacterized protein</fullName>
    </submittedName>
</protein>